<reference evidence="1 2" key="1">
    <citation type="submission" date="2018-08" db="EMBL/GenBank/DDBJ databases">
        <title>Sequencing the genomes of 1000 actinobacteria strains.</title>
        <authorList>
            <person name="Klenk H.-P."/>
        </authorList>
    </citation>
    <scope>NUCLEOTIDE SEQUENCE [LARGE SCALE GENOMIC DNA]</scope>
    <source>
        <strain evidence="1 2">DSM 22891</strain>
    </source>
</reference>
<dbReference type="AlphaFoldDB" id="A0A3D9VIB6"/>
<keyword evidence="2" id="KW-1185">Reference proteome</keyword>
<organism evidence="1 2">
    <name type="scientific">Thermasporomyces composti</name>
    <dbReference type="NCBI Taxonomy" id="696763"/>
    <lineage>
        <taxon>Bacteria</taxon>
        <taxon>Bacillati</taxon>
        <taxon>Actinomycetota</taxon>
        <taxon>Actinomycetes</taxon>
        <taxon>Propionibacteriales</taxon>
        <taxon>Nocardioidaceae</taxon>
        <taxon>Thermasporomyces</taxon>
    </lineage>
</organism>
<dbReference type="Proteomes" id="UP000256485">
    <property type="component" value="Unassembled WGS sequence"/>
</dbReference>
<protein>
    <submittedName>
        <fullName evidence="1">Uncharacterized protein</fullName>
    </submittedName>
</protein>
<accession>A0A3D9VIB6</accession>
<proteinExistence type="predicted"/>
<comment type="caution">
    <text evidence="1">The sequence shown here is derived from an EMBL/GenBank/DDBJ whole genome shotgun (WGS) entry which is preliminary data.</text>
</comment>
<evidence type="ECO:0000313" key="2">
    <source>
        <dbReference type="Proteomes" id="UP000256485"/>
    </source>
</evidence>
<dbReference type="RefSeq" id="WP_115850583.1">
    <property type="nucleotide sequence ID" value="NZ_QTUC01000001.1"/>
</dbReference>
<dbReference type="EMBL" id="QTUC01000001">
    <property type="protein sequence ID" value="REF37051.1"/>
    <property type="molecule type" value="Genomic_DNA"/>
</dbReference>
<evidence type="ECO:0000313" key="1">
    <source>
        <dbReference type="EMBL" id="REF37051.1"/>
    </source>
</evidence>
<sequence>MPEINGPEIVRGAKELIAPEGPYDCIVTAKQAIADAKLDWLDFGVIDIAGVRGTDLRLPNTGNPLRDAQELLRRFGG</sequence>
<gene>
    <name evidence="1" type="ORF">DFJ64_2487</name>
</gene>
<name>A0A3D9VIB6_THECX</name>